<protein>
    <submittedName>
        <fullName evidence="1">Uncharacterized protein</fullName>
    </submittedName>
</protein>
<organism evidence="1 2">
    <name type="scientific">Oceanobacillus kimchii</name>
    <dbReference type="NCBI Taxonomy" id="746691"/>
    <lineage>
        <taxon>Bacteria</taxon>
        <taxon>Bacillati</taxon>
        <taxon>Bacillota</taxon>
        <taxon>Bacilli</taxon>
        <taxon>Bacillales</taxon>
        <taxon>Bacillaceae</taxon>
        <taxon>Oceanobacillus</taxon>
    </lineage>
</organism>
<sequence length="427" mass="50827">MTFHPFPQLDVIQKASQKGRILFDCYRLLYKEDFWQIVIRRLNLLSYLQNSIVNNMIKEIIYELRIGKFRFSNTSKLNNHLHTKDSLVKEAVVVILEYIYPMKGFDQSSLPKTDPSFFTLQKLITWDNMKWFIKISFDKIIYSEQFIEFVMTMIKGKVNDHRFIQLVFYASMMSQQKHCHTYTYPMSKLANLIKYIFQESIVQNIQDIIKRNNDSPIKLVYNRAELLIGINDTKPHALSLLREINDELVHGYIHFFCNIQLNLYHIGDNIDFQKYQLLPKGAFGSNPDKNQRLRLIVPKKQMNQWVSRNEYGDLQEYISLARRKLLYFSDQRILRIYNEELISFANHYVFAANFNDIEKIVHLAESSFLKTLAFKYKTTSKQIAFSLKQKNQHGRVGLVCKSNFHIFIKMHHLKLYRKKILQIISNM</sequence>
<evidence type="ECO:0000313" key="2">
    <source>
        <dbReference type="Proteomes" id="UP001275436"/>
    </source>
</evidence>
<keyword evidence="2" id="KW-1185">Reference proteome</keyword>
<proteinExistence type="predicted"/>
<name>A0ABQ5TQ22_9BACI</name>
<gene>
    <name evidence="1" type="ORF">MACH08_25010</name>
</gene>
<accession>A0ABQ5TQ22</accession>
<reference evidence="1 2" key="1">
    <citation type="submission" date="2023-02" db="EMBL/GenBank/DDBJ databases">
        <title>Oceanobacillus kimchii IFOP_LL358 isolated form Alexandrium catenella lab strain.</title>
        <authorList>
            <person name="Gajardo G."/>
            <person name="Ueki S."/>
            <person name="Maruyama F."/>
        </authorList>
    </citation>
    <scope>NUCLEOTIDE SEQUENCE [LARGE SCALE GENOMIC DNA]</scope>
    <source>
        <strain evidence="1 2">IFOP_LL358</strain>
    </source>
</reference>
<dbReference type="EMBL" id="BSKO01000001">
    <property type="protein sequence ID" value="GLO66717.1"/>
    <property type="molecule type" value="Genomic_DNA"/>
</dbReference>
<evidence type="ECO:0000313" key="1">
    <source>
        <dbReference type="EMBL" id="GLO66717.1"/>
    </source>
</evidence>
<dbReference type="Proteomes" id="UP001275436">
    <property type="component" value="Unassembled WGS sequence"/>
</dbReference>
<comment type="caution">
    <text evidence="1">The sequence shown here is derived from an EMBL/GenBank/DDBJ whole genome shotgun (WGS) entry which is preliminary data.</text>
</comment>